<gene>
    <name evidence="2" type="ORF">V7S43_017019</name>
</gene>
<name>A0ABD3EY28_9STRA</name>
<accession>A0ABD3EY28</accession>
<comment type="caution">
    <text evidence="2">The sequence shown here is derived from an EMBL/GenBank/DDBJ whole genome shotgun (WGS) entry which is preliminary data.</text>
</comment>
<dbReference type="EMBL" id="JBIMZQ010000058">
    <property type="protein sequence ID" value="KAL3657970.1"/>
    <property type="molecule type" value="Genomic_DNA"/>
</dbReference>
<evidence type="ECO:0000313" key="2">
    <source>
        <dbReference type="EMBL" id="KAL3657970.1"/>
    </source>
</evidence>
<dbReference type="Proteomes" id="UP001632037">
    <property type="component" value="Unassembled WGS sequence"/>
</dbReference>
<sequence length="227" mass="24333">MATSVTRDKAIAAENAAFDLYLAALDALYRIREMSATSSAIVQNAVTMVDIRSHELELAARVADEAGQSAVIEEVGRGNHLTRAWIAIEQRARRSHQRQRSAACLDEAYRRTGMPMGAVSDGCGALSSALSSFPDVDLNDTGSGSTYPAVPGTASTVEGEGATYKTDLHNIQQWFSTDSESENEVESTGGDEGATYTADLHNIQQWFSTGSESDSEVETTDESNAQQ</sequence>
<organism evidence="2 3">
    <name type="scientific">Phytophthora oleae</name>
    <dbReference type="NCBI Taxonomy" id="2107226"/>
    <lineage>
        <taxon>Eukaryota</taxon>
        <taxon>Sar</taxon>
        <taxon>Stramenopiles</taxon>
        <taxon>Oomycota</taxon>
        <taxon>Peronosporomycetes</taxon>
        <taxon>Peronosporales</taxon>
        <taxon>Peronosporaceae</taxon>
        <taxon>Phytophthora</taxon>
    </lineage>
</organism>
<feature type="region of interest" description="Disordered" evidence="1">
    <location>
        <begin position="176"/>
        <end position="227"/>
    </location>
</feature>
<protein>
    <submittedName>
        <fullName evidence="2">Uncharacterized protein</fullName>
    </submittedName>
</protein>
<proteinExistence type="predicted"/>
<keyword evidence="3" id="KW-1185">Reference proteome</keyword>
<evidence type="ECO:0000256" key="1">
    <source>
        <dbReference type="SAM" id="MobiDB-lite"/>
    </source>
</evidence>
<evidence type="ECO:0000313" key="3">
    <source>
        <dbReference type="Proteomes" id="UP001632037"/>
    </source>
</evidence>
<reference evidence="2 3" key="1">
    <citation type="submission" date="2024-09" db="EMBL/GenBank/DDBJ databases">
        <title>Genome sequencing and assembly of Phytophthora oleae, isolate VK10A, causative agent of rot of olive drupes.</title>
        <authorList>
            <person name="Conti Taguali S."/>
            <person name="Riolo M."/>
            <person name="La Spada F."/>
            <person name="Cacciola S.O."/>
            <person name="Dionisio G."/>
        </authorList>
    </citation>
    <scope>NUCLEOTIDE SEQUENCE [LARGE SCALE GENOMIC DNA]</scope>
    <source>
        <strain evidence="2 3">VK10A</strain>
    </source>
</reference>
<dbReference type="AlphaFoldDB" id="A0ABD3EY28"/>